<dbReference type="AlphaFoldDB" id="A0A854DC94"/>
<accession>A0A854DC94</accession>
<dbReference type="Proteomes" id="UP000187035">
    <property type="component" value="Unassembled WGS sequence"/>
</dbReference>
<organism evidence="2 3">
    <name type="scientific">Actinomyces naeslundii</name>
    <dbReference type="NCBI Taxonomy" id="1655"/>
    <lineage>
        <taxon>Bacteria</taxon>
        <taxon>Bacillati</taxon>
        <taxon>Actinomycetota</taxon>
        <taxon>Actinomycetes</taxon>
        <taxon>Actinomycetales</taxon>
        <taxon>Actinomycetaceae</taxon>
        <taxon>Actinomyces</taxon>
    </lineage>
</organism>
<sequence>MEWNSVRTSPPHGETDGDLSTSRQAGADWSTTRDPGPGRVTVSTRDLAQVRAIAEASARIAQNDGREEDALALRDIVARFDQVAGPMKDHYGQVEQWSTVILGRP</sequence>
<reference evidence="2 3" key="1">
    <citation type="submission" date="2016-12" db="EMBL/GenBank/DDBJ databases">
        <title>Genomic comparison of strains in the 'Actinomyces naeslundii' group.</title>
        <authorList>
            <person name="Mughal S.R."/>
            <person name="Do T."/>
            <person name="Gilbert S.C."/>
            <person name="Witherden E.A."/>
            <person name="Didelot X."/>
            <person name="Beighton D."/>
        </authorList>
    </citation>
    <scope>NUCLEOTIDE SEQUENCE [LARGE SCALE GENOMIC DNA]</scope>
    <source>
        <strain evidence="2 3">NCTC 10301</strain>
    </source>
</reference>
<gene>
    <name evidence="2" type="ORF">BKH33_00755</name>
</gene>
<evidence type="ECO:0000313" key="2">
    <source>
        <dbReference type="EMBL" id="OMG38732.1"/>
    </source>
</evidence>
<feature type="compositionally biased region" description="Polar residues" evidence="1">
    <location>
        <begin position="18"/>
        <end position="33"/>
    </location>
</feature>
<comment type="caution">
    <text evidence="2">The sequence shown here is derived from an EMBL/GenBank/DDBJ whole genome shotgun (WGS) entry which is preliminary data.</text>
</comment>
<proteinExistence type="predicted"/>
<evidence type="ECO:0000313" key="3">
    <source>
        <dbReference type="Proteomes" id="UP000187035"/>
    </source>
</evidence>
<protein>
    <submittedName>
        <fullName evidence="2">Uncharacterized protein</fullName>
    </submittedName>
</protein>
<dbReference type="RefSeq" id="WP_043539909.1">
    <property type="nucleotide sequence ID" value="NZ_CAURHQ010000034.1"/>
</dbReference>
<feature type="region of interest" description="Disordered" evidence="1">
    <location>
        <begin position="1"/>
        <end position="41"/>
    </location>
</feature>
<evidence type="ECO:0000256" key="1">
    <source>
        <dbReference type="SAM" id="MobiDB-lite"/>
    </source>
</evidence>
<name>A0A854DC94_ACTNA</name>
<dbReference type="EMBL" id="MSRR01000002">
    <property type="protein sequence ID" value="OMG38732.1"/>
    <property type="molecule type" value="Genomic_DNA"/>
</dbReference>